<evidence type="ECO:0000313" key="2">
    <source>
        <dbReference type="Proteomes" id="UP000053766"/>
    </source>
</evidence>
<dbReference type="EMBL" id="KN716550">
    <property type="protein sequence ID" value="KJH43540.1"/>
    <property type="molecule type" value="Genomic_DNA"/>
</dbReference>
<organism evidence="1 2">
    <name type="scientific">Dictyocaulus viviparus</name>
    <name type="common">Bovine lungworm</name>
    <dbReference type="NCBI Taxonomy" id="29172"/>
    <lineage>
        <taxon>Eukaryota</taxon>
        <taxon>Metazoa</taxon>
        <taxon>Ecdysozoa</taxon>
        <taxon>Nematoda</taxon>
        <taxon>Chromadorea</taxon>
        <taxon>Rhabditida</taxon>
        <taxon>Rhabditina</taxon>
        <taxon>Rhabditomorpha</taxon>
        <taxon>Strongyloidea</taxon>
        <taxon>Metastrongylidae</taxon>
        <taxon>Dictyocaulus</taxon>
    </lineage>
</organism>
<dbReference type="Proteomes" id="UP000053766">
    <property type="component" value="Unassembled WGS sequence"/>
</dbReference>
<sequence length="55" mass="6537">MRPTRIQNLVRRLQRPSSNENVYLSSSLILGMKYLNPQRDDTAERWRSHGVILLR</sequence>
<accession>A0A0D8XFT2</accession>
<gene>
    <name evidence="1" type="ORF">DICVIV_10451</name>
</gene>
<protein>
    <submittedName>
        <fullName evidence="1">Uncharacterized protein</fullName>
    </submittedName>
</protein>
<proteinExistence type="predicted"/>
<reference evidence="1 2" key="1">
    <citation type="submission" date="2013-11" db="EMBL/GenBank/DDBJ databases">
        <title>Draft genome of the bovine lungworm Dictyocaulus viviparus.</title>
        <authorList>
            <person name="Mitreva M."/>
        </authorList>
    </citation>
    <scope>NUCLEOTIDE SEQUENCE [LARGE SCALE GENOMIC DNA]</scope>
    <source>
        <strain evidence="1 2">HannoverDv2000</strain>
    </source>
</reference>
<reference evidence="2" key="2">
    <citation type="journal article" date="2016" name="Sci. Rep.">
        <title>Dictyocaulus viviparus genome, variome and transcriptome elucidate lungworm biology and support future intervention.</title>
        <authorList>
            <person name="McNulty S.N."/>
            <person name="Strube C."/>
            <person name="Rosa B.A."/>
            <person name="Martin J.C."/>
            <person name="Tyagi R."/>
            <person name="Choi Y.J."/>
            <person name="Wang Q."/>
            <person name="Hallsworth Pepin K."/>
            <person name="Zhang X."/>
            <person name="Ozersky P."/>
            <person name="Wilson R.K."/>
            <person name="Sternberg P.W."/>
            <person name="Gasser R.B."/>
            <person name="Mitreva M."/>
        </authorList>
    </citation>
    <scope>NUCLEOTIDE SEQUENCE [LARGE SCALE GENOMIC DNA]</scope>
    <source>
        <strain evidence="2">HannoverDv2000</strain>
    </source>
</reference>
<evidence type="ECO:0000313" key="1">
    <source>
        <dbReference type="EMBL" id="KJH43540.1"/>
    </source>
</evidence>
<dbReference type="AlphaFoldDB" id="A0A0D8XFT2"/>
<name>A0A0D8XFT2_DICVI</name>
<keyword evidence="2" id="KW-1185">Reference proteome</keyword>